<dbReference type="PANTHER" id="PTHR33877">
    <property type="entry name" value="SLL1193 PROTEIN"/>
    <property type="match status" value="1"/>
</dbReference>
<evidence type="ECO:0000259" key="1">
    <source>
        <dbReference type="SMART" id="SM00507"/>
    </source>
</evidence>
<keyword evidence="2" id="KW-0378">Hydrolase</keyword>
<dbReference type="InterPro" id="IPR003615">
    <property type="entry name" value="HNH_nuc"/>
</dbReference>
<evidence type="ECO:0000313" key="2">
    <source>
        <dbReference type="EMBL" id="SAI66230.1"/>
    </source>
</evidence>
<keyword evidence="2" id="KW-0255">Endonuclease</keyword>
<dbReference type="PATRIC" id="fig|123899.6.peg.148"/>
<protein>
    <submittedName>
        <fullName evidence="2">HNH endonuclease</fullName>
    </submittedName>
</protein>
<accession>A0A157PUC4</accession>
<name>A0A157PUC4_9BORD</name>
<reference evidence="2 3" key="1">
    <citation type="submission" date="2016-04" db="EMBL/GenBank/DDBJ databases">
        <authorList>
            <consortium name="Pathogen Informatics"/>
        </authorList>
    </citation>
    <scope>NUCLEOTIDE SEQUENCE [LARGE SCALE GENOMIC DNA]</scope>
    <source>
        <strain evidence="2 3">H044680328</strain>
    </source>
</reference>
<dbReference type="Gene3D" id="1.10.30.50">
    <property type="match status" value="1"/>
</dbReference>
<proteinExistence type="predicted"/>
<dbReference type="GO" id="GO:0004519">
    <property type="term" value="F:endonuclease activity"/>
    <property type="evidence" value="ECO:0007669"/>
    <property type="project" value="UniProtKB-KW"/>
</dbReference>
<organism evidence="2 3">
    <name type="scientific">Bordetella trematum</name>
    <dbReference type="NCBI Taxonomy" id="123899"/>
    <lineage>
        <taxon>Bacteria</taxon>
        <taxon>Pseudomonadati</taxon>
        <taxon>Pseudomonadota</taxon>
        <taxon>Betaproteobacteria</taxon>
        <taxon>Burkholderiales</taxon>
        <taxon>Alcaligenaceae</taxon>
        <taxon>Bordetella</taxon>
    </lineage>
</organism>
<dbReference type="EMBL" id="LT546645">
    <property type="protein sequence ID" value="SAI66230.1"/>
    <property type="molecule type" value="Genomic_DNA"/>
</dbReference>
<dbReference type="AlphaFoldDB" id="A0A157PUC4"/>
<dbReference type="GeneID" id="56588424"/>
<keyword evidence="3" id="KW-1185">Reference proteome</keyword>
<sequence length="161" mass="17702">MTPSRKKVEGARPKFIEWLVARGAQVLRPTSEWELVRFDCASGVAIVYGNSKGGTTFTGEALKAWEAFKGNGAWSAGVRTKRVKLSPVVRTLLERDGDRCFYCFGHTDDTDRSVEHLVPAAHGGPNHISNLVLAHGACNQRAGHLSAMEKIRMRERARGAQ</sequence>
<dbReference type="RefSeq" id="WP_063491394.1">
    <property type="nucleotide sequence ID" value="NZ_CP016340.1"/>
</dbReference>
<gene>
    <name evidence="2" type="ORF">SAMEA3906487_00159</name>
</gene>
<dbReference type="InterPro" id="IPR052892">
    <property type="entry name" value="NA-targeting_endonuclease"/>
</dbReference>
<dbReference type="KEGG" id="btrm:SAMEA390648700159"/>
<feature type="domain" description="HNH nuclease" evidence="1">
    <location>
        <begin position="87"/>
        <end position="140"/>
    </location>
</feature>
<dbReference type="PANTHER" id="PTHR33877:SF2">
    <property type="entry name" value="OS07G0170200 PROTEIN"/>
    <property type="match status" value="1"/>
</dbReference>
<dbReference type="STRING" id="123899.SAMEA3906487_00159"/>
<evidence type="ECO:0000313" key="3">
    <source>
        <dbReference type="Proteomes" id="UP000076825"/>
    </source>
</evidence>
<keyword evidence="2" id="KW-0540">Nuclease</keyword>
<dbReference type="Proteomes" id="UP000076825">
    <property type="component" value="Chromosome 1"/>
</dbReference>
<dbReference type="SMART" id="SM00507">
    <property type="entry name" value="HNHc"/>
    <property type="match status" value="1"/>
</dbReference>
<dbReference type="Pfam" id="PF14279">
    <property type="entry name" value="HNH_5"/>
    <property type="match status" value="1"/>
</dbReference>
<dbReference type="InterPro" id="IPR029471">
    <property type="entry name" value="HNH_5"/>
</dbReference>
<dbReference type="CDD" id="cd00085">
    <property type="entry name" value="HNHc"/>
    <property type="match status" value="1"/>
</dbReference>
<dbReference type="OrthoDB" id="9134725at2"/>